<feature type="domain" description="DUF7626" evidence="2">
    <location>
        <begin position="149"/>
        <end position="203"/>
    </location>
</feature>
<proteinExistence type="predicted"/>
<evidence type="ECO:0000259" key="2">
    <source>
        <dbReference type="Pfam" id="PF24625"/>
    </source>
</evidence>
<dbReference type="Proteomes" id="UP001583193">
    <property type="component" value="Unassembled WGS sequence"/>
</dbReference>
<accession>A0ABR3Y9S8</accession>
<dbReference type="EMBL" id="JAVDPF010000003">
    <property type="protein sequence ID" value="KAL1885070.1"/>
    <property type="molecule type" value="Genomic_DNA"/>
</dbReference>
<dbReference type="InterPro" id="IPR056043">
    <property type="entry name" value="DUF7626"/>
</dbReference>
<sequence length="313" mass="36329">MSKGRMKRTADNPAITREMMARMLDNPKWDIPYFAHEPLNGLTYPVEIGKPVGPAPENPLPGTPAATEAKDEKNDSDWADENDDNWDFVRDFDADFALNADLDTLLHSDFFNHGPSGVREPVEGKKPAEKSIPQIKIERPVHCKKVIADMDSDDEMLWNLKLAKWSEKQIHERFIAEGRTKYSQKTIGTRFCRMKKTMRDNLDDLLKAKEIDWFSKDDEALNLAVSRADEKIRKIQENMDKYKWNLVSREIKELNPFADYSGEACRDRYYARMRGSATVPLDKRVNPDPKTRALVTMRRYREANLFMLENMPR</sequence>
<gene>
    <name evidence="3" type="ORF">Plec18167_001727</name>
</gene>
<keyword evidence="4" id="KW-1185">Reference proteome</keyword>
<reference evidence="3 4" key="1">
    <citation type="journal article" date="2024" name="IMA Fungus">
        <title>IMA Genome - F19 : A genome assembly and annotation guide to empower mycologists, including annotated draft genome sequences of Ceratocystis pirilliformis, Diaporthe australafricana, Fusarium ophioides, Paecilomyces lecythidis, and Sporothrix stenoceras.</title>
        <authorList>
            <person name="Aylward J."/>
            <person name="Wilson A.M."/>
            <person name="Visagie C.M."/>
            <person name="Spraker J."/>
            <person name="Barnes I."/>
            <person name="Buitendag C."/>
            <person name="Ceriani C."/>
            <person name="Del Mar Angel L."/>
            <person name="du Plessis D."/>
            <person name="Fuchs T."/>
            <person name="Gasser K."/>
            <person name="Kramer D."/>
            <person name="Li W."/>
            <person name="Munsamy K."/>
            <person name="Piso A."/>
            <person name="Price J.L."/>
            <person name="Sonnekus B."/>
            <person name="Thomas C."/>
            <person name="van der Nest A."/>
            <person name="van Dijk A."/>
            <person name="van Heerden A."/>
            <person name="van Vuuren N."/>
            <person name="Yilmaz N."/>
            <person name="Duong T.A."/>
            <person name="van der Merwe N.A."/>
            <person name="Wingfield M.J."/>
            <person name="Wingfield B.D."/>
        </authorList>
    </citation>
    <scope>NUCLEOTIDE SEQUENCE [LARGE SCALE GENOMIC DNA]</scope>
    <source>
        <strain evidence="3 4">CMW 18167</strain>
    </source>
</reference>
<name>A0ABR3Y9S8_9EURO</name>
<feature type="compositionally biased region" description="Pro residues" evidence="1">
    <location>
        <begin position="53"/>
        <end position="62"/>
    </location>
</feature>
<evidence type="ECO:0000313" key="3">
    <source>
        <dbReference type="EMBL" id="KAL1885070.1"/>
    </source>
</evidence>
<evidence type="ECO:0000256" key="1">
    <source>
        <dbReference type="SAM" id="MobiDB-lite"/>
    </source>
</evidence>
<feature type="region of interest" description="Disordered" evidence="1">
    <location>
        <begin position="50"/>
        <end position="80"/>
    </location>
</feature>
<comment type="caution">
    <text evidence="3">The sequence shown here is derived from an EMBL/GenBank/DDBJ whole genome shotgun (WGS) entry which is preliminary data.</text>
</comment>
<evidence type="ECO:0000313" key="4">
    <source>
        <dbReference type="Proteomes" id="UP001583193"/>
    </source>
</evidence>
<organism evidence="3 4">
    <name type="scientific">Paecilomyces lecythidis</name>
    <dbReference type="NCBI Taxonomy" id="3004212"/>
    <lineage>
        <taxon>Eukaryota</taxon>
        <taxon>Fungi</taxon>
        <taxon>Dikarya</taxon>
        <taxon>Ascomycota</taxon>
        <taxon>Pezizomycotina</taxon>
        <taxon>Eurotiomycetes</taxon>
        <taxon>Eurotiomycetidae</taxon>
        <taxon>Eurotiales</taxon>
        <taxon>Thermoascaceae</taxon>
        <taxon>Paecilomyces</taxon>
    </lineage>
</organism>
<protein>
    <recommendedName>
        <fullName evidence="2">DUF7626 domain-containing protein</fullName>
    </recommendedName>
</protein>
<dbReference type="Pfam" id="PF24625">
    <property type="entry name" value="DUF7626"/>
    <property type="match status" value="1"/>
</dbReference>